<comment type="caution">
    <text evidence="1">The sequence shown here is derived from an EMBL/GenBank/DDBJ whole genome shotgun (WGS) entry which is preliminary data.</text>
</comment>
<organism evidence="1 2">
    <name type="scientific">Nocardiopsis sinuspersici</name>
    <dbReference type="NCBI Taxonomy" id="501010"/>
    <lineage>
        <taxon>Bacteria</taxon>
        <taxon>Bacillati</taxon>
        <taxon>Actinomycetota</taxon>
        <taxon>Actinomycetes</taxon>
        <taxon>Streptosporangiales</taxon>
        <taxon>Nocardiopsidaceae</taxon>
        <taxon>Nocardiopsis</taxon>
    </lineage>
</organism>
<protein>
    <submittedName>
        <fullName evidence="1">Uncharacterized protein</fullName>
    </submittedName>
</protein>
<accession>A0A7Y9XDJ3</accession>
<gene>
    <name evidence="1" type="ORF">HNR06_002369</name>
</gene>
<dbReference type="EMBL" id="JACCHL010000001">
    <property type="protein sequence ID" value="NYH52780.1"/>
    <property type="molecule type" value="Genomic_DNA"/>
</dbReference>
<sequence length="68" mass="7133">MTGAELSADASDAYTDLRAHTGSELLGALSRDLAGDRALSEARTRTGGRVRAARRAVDRMAVDAGRDT</sequence>
<evidence type="ECO:0000313" key="1">
    <source>
        <dbReference type="EMBL" id="NYH52780.1"/>
    </source>
</evidence>
<name>A0A7Y9XDJ3_9ACTN</name>
<dbReference type="AlphaFoldDB" id="A0A7Y9XDJ3"/>
<evidence type="ECO:0000313" key="2">
    <source>
        <dbReference type="Proteomes" id="UP000584931"/>
    </source>
</evidence>
<reference evidence="1 2" key="1">
    <citation type="submission" date="2020-07" db="EMBL/GenBank/DDBJ databases">
        <title>Sequencing the genomes of 1000 actinobacteria strains.</title>
        <authorList>
            <person name="Klenk H.-P."/>
        </authorList>
    </citation>
    <scope>NUCLEOTIDE SEQUENCE [LARGE SCALE GENOMIC DNA]</scope>
    <source>
        <strain evidence="1 2">DSM 45278</strain>
    </source>
</reference>
<dbReference type="RefSeq" id="WP_179810048.1">
    <property type="nucleotide sequence ID" value="NZ_JACCHL010000001.1"/>
</dbReference>
<dbReference type="Proteomes" id="UP000584931">
    <property type="component" value="Unassembled WGS sequence"/>
</dbReference>
<proteinExistence type="predicted"/>